<reference evidence="1" key="1">
    <citation type="submission" date="2021-02" db="EMBL/GenBank/DDBJ databases">
        <authorList>
            <person name="Dougan E. K."/>
            <person name="Rhodes N."/>
            <person name="Thang M."/>
            <person name="Chan C."/>
        </authorList>
    </citation>
    <scope>NUCLEOTIDE SEQUENCE</scope>
</reference>
<keyword evidence="2" id="KW-1185">Reference proteome</keyword>
<dbReference type="AlphaFoldDB" id="A0A812P4Z4"/>
<name>A0A812P4Z4_SYMPI</name>
<evidence type="ECO:0000313" key="1">
    <source>
        <dbReference type="EMBL" id="CAE7337384.1"/>
    </source>
</evidence>
<organism evidence="1 2">
    <name type="scientific">Symbiodinium pilosum</name>
    <name type="common">Dinoflagellate</name>
    <dbReference type="NCBI Taxonomy" id="2952"/>
    <lineage>
        <taxon>Eukaryota</taxon>
        <taxon>Sar</taxon>
        <taxon>Alveolata</taxon>
        <taxon>Dinophyceae</taxon>
        <taxon>Suessiales</taxon>
        <taxon>Symbiodiniaceae</taxon>
        <taxon>Symbiodinium</taxon>
    </lineage>
</organism>
<proteinExistence type="predicted"/>
<dbReference type="Proteomes" id="UP000649617">
    <property type="component" value="Unassembled WGS sequence"/>
</dbReference>
<evidence type="ECO:0000313" key="2">
    <source>
        <dbReference type="Proteomes" id="UP000649617"/>
    </source>
</evidence>
<gene>
    <name evidence="1" type="ORF">SPIL2461_LOCUS7909</name>
</gene>
<comment type="caution">
    <text evidence="1">The sequence shown here is derived from an EMBL/GenBank/DDBJ whole genome shotgun (WGS) entry which is preliminary data.</text>
</comment>
<accession>A0A812P4Z4</accession>
<dbReference type="EMBL" id="CAJNIZ010012725">
    <property type="protein sequence ID" value="CAE7337384.1"/>
    <property type="molecule type" value="Genomic_DNA"/>
</dbReference>
<sequence length="93" mass="10266">MRSLSLDGIQGVRLGSCWRQTGCKRHLSSAGSMQKSNQATNLVRPRCATWAAQTARGLLDVGEFAHKTSRWRFCSAVMSFLWALILPLGKKAT</sequence>
<protein>
    <submittedName>
        <fullName evidence="1">Uncharacterized protein</fullName>
    </submittedName>
</protein>